<keyword evidence="3" id="KW-0175">Coiled coil</keyword>
<organism evidence="7 8">
    <name type="scientific">Staphylotrichum longicolle</name>
    <dbReference type="NCBI Taxonomy" id="669026"/>
    <lineage>
        <taxon>Eukaryota</taxon>
        <taxon>Fungi</taxon>
        <taxon>Dikarya</taxon>
        <taxon>Ascomycota</taxon>
        <taxon>Pezizomycotina</taxon>
        <taxon>Sordariomycetes</taxon>
        <taxon>Sordariomycetidae</taxon>
        <taxon>Sordariales</taxon>
        <taxon>Chaetomiaceae</taxon>
        <taxon>Staphylotrichum</taxon>
    </lineage>
</organism>
<dbReference type="InterPro" id="IPR045063">
    <property type="entry name" value="Dynamin_N"/>
</dbReference>
<proteinExistence type="predicted"/>
<feature type="region of interest" description="Disordered" evidence="4">
    <location>
        <begin position="738"/>
        <end position="763"/>
    </location>
</feature>
<evidence type="ECO:0008006" key="9">
    <source>
        <dbReference type="Google" id="ProtNLM"/>
    </source>
</evidence>
<feature type="region of interest" description="Disordered" evidence="4">
    <location>
        <begin position="435"/>
        <end position="457"/>
    </location>
</feature>
<dbReference type="GO" id="GO:0005874">
    <property type="term" value="C:microtubule"/>
    <property type="evidence" value="ECO:0007669"/>
    <property type="project" value="TreeGrafter"/>
</dbReference>
<dbReference type="Gene3D" id="3.40.50.300">
    <property type="entry name" value="P-loop containing nucleotide triphosphate hydrolases"/>
    <property type="match status" value="1"/>
</dbReference>
<dbReference type="SUPFAM" id="SSF52540">
    <property type="entry name" value="P-loop containing nucleoside triphosphate hydrolases"/>
    <property type="match status" value="1"/>
</dbReference>
<dbReference type="PANTHER" id="PTHR11566">
    <property type="entry name" value="DYNAMIN"/>
    <property type="match status" value="1"/>
</dbReference>
<dbReference type="GO" id="GO:0016020">
    <property type="term" value="C:membrane"/>
    <property type="evidence" value="ECO:0007669"/>
    <property type="project" value="TreeGrafter"/>
</dbReference>
<feature type="compositionally biased region" description="Polar residues" evidence="4">
    <location>
        <begin position="834"/>
        <end position="857"/>
    </location>
</feature>
<dbReference type="GO" id="GO:0005739">
    <property type="term" value="C:mitochondrion"/>
    <property type="evidence" value="ECO:0007669"/>
    <property type="project" value="TreeGrafter"/>
</dbReference>
<dbReference type="PANTHER" id="PTHR11566:SF149">
    <property type="entry name" value="GTPASE, PUTATIVE (AFU_ORTHOLOGUE AFUA_6G11890)-RELATED"/>
    <property type="match status" value="1"/>
</dbReference>
<evidence type="ECO:0000313" key="7">
    <source>
        <dbReference type="EMBL" id="KAG7289173.1"/>
    </source>
</evidence>
<gene>
    <name evidence="7" type="ORF">NEMBOFW57_005536</name>
</gene>
<evidence type="ECO:0000259" key="5">
    <source>
        <dbReference type="PROSITE" id="PS51388"/>
    </source>
</evidence>
<dbReference type="EMBL" id="JAHCVI010000002">
    <property type="protein sequence ID" value="KAG7289173.1"/>
    <property type="molecule type" value="Genomic_DNA"/>
</dbReference>
<sequence>MDPAQASSGDSSQQIVLDNSSLAQLTSSDAKALLDTVDNLREIGVGDYVDLPQIIVVGDQSSGKSSVLEAVSRVRFPVDGDLCTRFATELVLRRADVTEVKVTIQFADESSATSTTQRGALRQPFQRQSFDKDALPDIINEAKELMGIRKGGTKKFSKDILRIEIARPGAYPLTLVDLPGIYHSATADQDLEGKATVDQLIESYMKQPKSIILAVVAANNQLANQLVLQQAQKHDPTKERTIGVITKPDLASSEPKNERKYLDLIKGRESMHKLALGWYVLRNRSEEERALEVDARDDNEERFFRTGAWSSVPPTNRGIESLRKRLSKVLLDHIKTSLPDLVRQIEARLRACQEDVDRLGDSRSTPDELRSYLHGIAEDFQRLARNAIDGRYGDKFFGTIGEHDKNSLKLRAVLRNLNRAFYAIMQTKGAQYDIQWDEGSDGEGGDENCDDDGGSYECSEQSPDYLRQYLAFYDVPEPEPITEAALNDRLRSQAAFNQGNELPGMPSGELVLQFFKDHAKRWPEIAQAHLDQVLESTEDFVVKGFDYLIGADEETADAIWRGCVQPFFHEKKGVLRTKLQELLLPYVNGRSLPPEREFLAIVSKKTLRRLADRLANQLEERHPELFQTNAKRPLSRAQIQRAVLSWDESNPSEFGTEKALNMMVAYYEVSVRTFMDNVVNLAVENCLIADVPNILTGRKVDAMTVDELKELASESEEAQKKRNRLQDEVRILREGLRKYAATPSRSPTPLGDPAPSPAAAMGELPQASSTRPLFNFNTAPAAAPAGSGLFGSKVGSAQSNLGSSQSIFSLSNFEKRQTAQANNTIPTPAFGSTGLFSNLASRPGGQQSAQPSTTSSLFGPAAVSNNSSNKSTNNNSNADRNDRGSGA</sequence>
<dbReference type="GO" id="GO:0006897">
    <property type="term" value="P:endocytosis"/>
    <property type="evidence" value="ECO:0007669"/>
    <property type="project" value="TreeGrafter"/>
</dbReference>
<dbReference type="InterPro" id="IPR000375">
    <property type="entry name" value="Dynamin_stalk"/>
</dbReference>
<dbReference type="Proteomes" id="UP001197093">
    <property type="component" value="Unassembled WGS sequence"/>
</dbReference>
<evidence type="ECO:0000256" key="2">
    <source>
        <dbReference type="ARBA" id="ARBA00023134"/>
    </source>
</evidence>
<feature type="coiled-coil region" evidence="3">
    <location>
        <begin position="708"/>
        <end position="735"/>
    </location>
</feature>
<dbReference type="GO" id="GO:0005525">
    <property type="term" value="F:GTP binding"/>
    <property type="evidence" value="ECO:0007669"/>
    <property type="project" value="InterPro"/>
</dbReference>
<feature type="domain" description="GED" evidence="5">
    <location>
        <begin position="656"/>
        <end position="747"/>
    </location>
</feature>
<dbReference type="InterPro" id="IPR022812">
    <property type="entry name" value="Dynamin"/>
</dbReference>
<dbReference type="GO" id="GO:0000266">
    <property type="term" value="P:mitochondrial fission"/>
    <property type="evidence" value="ECO:0007669"/>
    <property type="project" value="TreeGrafter"/>
</dbReference>
<dbReference type="GO" id="GO:0048312">
    <property type="term" value="P:intracellular distribution of mitochondria"/>
    <property type="evidence" value="ECO:0007669"/>
    <property type="project" value="TreeGrafter"/>
</dbReference>
<dbReference type="GO" id="GO:0008017">
    <property type="term" value="F:microtubule binding"/>
    <property type="evidence" value="ECO:0007669"/>
    <property type="project" value="TreeGrafter"/>
</dbReference>
<name>A0AAD4I1M0_9PEZI</name>
<dbReference type="AlphaFoldDB" id="A0AAD4I1M0"/>
<comment type="caution">
    <text evidence="7">The sequence shown here is derived from an EMBL/GenBank/DDBJ whole genome shotgun (WGS) entry which is preliminary data.</text>
</comment>
<accession>A0AAD4I1M0</accession>
<keyword evidence="8" id="KW-1185">Reference proteome</keyword>
<dbReference type="InterPro" id="IPR020850">
    <property type="entry name" value="GED_dom"/>
</dbReference>
<dbReference type="InterPro" id="IPR030381">
    <property type="entry name" value="G_DYNAMIN_dom"/>
</dbReference>
<dbReference type="FunFam" id="3.40.50.300:FF:001425">
    <property type="entry name" value="Dynamin GTPase, putative"/>
    <property type="match status" value="1"/>
</dbReference>
<dbReference type="Pfam" id="PF00350">
    <property type="entry name" value="Dynamin_N"/>
    <property type="match status" value="1"/>
</dbReference>
<reference evidence="7" key="1">
    <citation type="submission" date="2023-02" db="EMBL/GenBank/DDBJ databases">
        <authorList>
            <person name="Palmer J.M."/>
        </authorList>
    </citation>
    <scope>NUCLEOTIDE SEQUENCE</scope>
    <source>
        <strain evidence="7">FW57</strain>
    </source>
</reference>
<protein>
    <recommendedName>
        <fullName evidence="9">Dynamin family protein</fullName>
    </recommendedName>
</protein>
<dbReference type="PRINTS" id="PR00195">
    <property type="entry name" value="DYNAMIN"/>
</dbReference>
<dbReference type="GO" id="GO:0016559">
    <property type="term" value="P:peroxisome fission"/>
    <property type="evidence" value="ECO:0007669"/>
    <property type="project" value="TreeGrafter"/>
</dbReference>
<dbReference type="InterPro" id="IPR001401">
    <property type="entry name" value="Dynamin_GTPase"/>
</dbReference>
<dbReference type="GO" id="GO:0003924">
    <property type="term" value="F:GTPase activity"/>
    <property type="evidence" value="ECO:0007669"/>
    <property type="project" value="InterPro"/>
</dbReference>
<feature type="compositionally biased region" description="Acidic residues" evidence="4">
    <location>
        <begin position="435"/>
        <end position="454"/>
    </location>
</feature>
<dbReference type="Pfam" id="PF01031">
    <property type="entry name" value="Dynamin_M"/>
    <property type="match status" value="1"/>
</dbReference>
<feature type="domain" description="Dynamin-type G" evidence="6">
    <location>
        <begin position="48"/>
        <end position="339"/>
    </location>
</feature>
<dbReference type="CDD" id="cd08771">
    <property type="entry name" value="DLP_1"/>
    <property type="match status" value="1"/>
</dbReference>
<feature type="compositionally biased region" description="Low complexity" evidence="4">
    <location>
        <begin position="864"/>
        <end position="877"/>
    </location>
</feature>
<evidence type="ECO:0000259" key="6">
    <source>
        <dbReference type="PROSITE" id="PS51718"/>
    </source>
</evidence>
<dbReference type="PROSITE" id="PS51388">
    <property type="entry name" value="GED"/>
    <property type="match status" value="1"/>
</dbReference>
<feature type="region of interest" description="Disordered" evidence="4">
    <location>
        <begin position="823"/>
        <end position="887"/>
    </location>
</feature>
<evidence type="ECO:0000256" key="1">
    <source>
        <dbReference type="ARBA" id="ARBA00022741"/>
    </source>
</evidence>
<keyword evidence="2" id="KW-0342">GTP-binding</keyword>
<dbReference type="PROSITE" id="PS51718">
    <property type="entry name" value="G_DYNAMIN_2"/>
    <property type="match status" value="1"/>
</dbReference>
<evidence type="ECO:0000313" key="8">
    <source>
        <dbReference type="Proteomes" id="UP001197093"/>
    </source>
</evidence>
<evidence type="ECO:0000256" key="3">
    <source>
        <dbReference type="SAM" id="Coils"/>
    </source>
</evidence>
<dbReference type="SMART" id="SM00053">
    <property type="entry name" value="DYNc"/>
    <property type="match status" value="1"/>
</dbReference>
<dbReference type="InterPro" id="IPR027417">
    <property type="entry name" value="P-loop_NTPase"/>
</dbReference>
<keyword evidence="1" id="KW-0547">Nucleotide-binding</keyword>
<evidence type="ECO:0000256" key="4">
    <source>
        <dbReference type="SAM" id="MobiDB-lite"/>
    </source>
</evidence>